<evidence type="ECO:0000313" key="3">
    <source>
        <dbReference type="Proteomes" id="UP000188342"/>
    </source>
</evidence>
<dbReference type="PROSITE" id="PS51671">
    <property type="entry name" value="ACT"/>
    <property type="match status" value="1"/>
</dbReference>
<proteinExistence type="predicted"/>
<gene>
    <name evidence="2" type="ORF">FM114_13115</name>
</gene>
<dbReference type="STRING" id="1255658.FM114_13115"/>
<sequence length="172" mass="17929">MAQLLLTLIGDDREGLVASLSQAVLAHGGNWQESQMARLGGKFAGIALVDLPDAKANAFTAAVGALDGLDVTVTPAGEDVGAVGLPVTLHLVGNDHTGIVSEVTTALASRAISIDEMHTFTRPAPMGDTMLFEAVAQVRLPEGVELEGLRDALESIADELMVDLEVDETLED</sequence>
<dbReference type="InterPro" id="IPR050990">
    <property type="entry name" value="UPF0237/GcvR_regulator"/>
</dbReference>
<dbReference type="SUPFAM" id="SSF55021">
    <property type="entry name" value="ACT-like"/>
    <property type="match status" value="2"/>
</dbReference>
<dbReference type="Pfam" id="PF13740">
    <property type="entry name" value="ACT_6"/>
    <property type="match status" value="1"/>
</dbReference>
<accession>A0A1R4KCK3</accession>
<dbReference type="RefSeq" id="WP_094765579.1">
    <property type="nucleotide sequence ID" value="NZ_FUKQ01000047.1"/>
</dbReference>
<dbReference type="GO" id="GO:0006355">
    <property type="term" value="P:regulation of DNA-templated transcription"/>
    <property type="evidence" value="ECO:0007669"/>
    <property type="project" value="InterPro"/>
</dbReference>
<organism evidence="2 3">
    <name type="scientific">Luteococcus japonicus LSP_Lj1</name>
    <dbReference type="NCBI Taxonomy" id="1255658"/>
    <lineage>
        <taxon>Bacteria</taxon>
        <taxon>Bacillati</taxon>
        <taxon>Actinomycetota</taxon>
        <taxon>Actinomycetes</taxon>
        <taxon>Propionibacteriales</taxon>
        <taxon>Propionibacteriaceae</taxon>
        <taxon>Luteococcus</taxon>
    </lineage>
</organism>
<dbReference type="PIRSF" id="PIRSF028103">
    <property type="entry name" value="GcvR"/>
    <property type="match status" value="1"/>
</dbReference>
<dbReference type="Proteomes" id="UP000188342">
    <property type="component" value="Unassembled WGS sequence"/>
</dbReference>
<evidence type="ECO:0000313" key="2">
    <source>
        <dbReference type="EMBL" id="SJN41875.1"/>
    </source>
</evidence>
<dbReference type="PANTHER" id="PTHR34875:SF6">
    <property type="entry name" value="UPF0237 PROTEIN MJ1558"/>
    <property type="match status" value="1"/>
</dbReference>
<dbReference type="OrthoDB" id="12860at2"/>
<dbReference type="PANTHER" id="PTHR34875">
    <property type="entry name" value="UPF0237 PROTEIN MJ1558"/>
    <property type="match status" value="1"/>
</dbReference>
<dbReference type="InterPro" id="IPR002912">
    <property type="entry name" value="ACT_dom"/>
</dbReference>
<dbReference type="CDD" id="cd04869">
    <property type="entry name" value="ACT_GcvR_2"/>
    <property type="match status" value="1"/>
</dbReference>
<reference evidence="2 3" key="1">
    <citation type="submission" date="2017-02" db="EMBL/GenBank/DDBJ databases">
        <authorList>
            <person name="Peterson S.W."/>
        </authorList>
    </citation>
    <scope>NUCLEOTIDE SEQUENCE [LARGE SCALE GENOMIC DNA]</scope>
    <source>
        <strain evidence="2 3">LSP_Lj1</strain>
    </source>
</reference>
<dbReference type="EMBL" id="FUKQ01000047">
    <property type="protein sequence ID" value="SJN41875.1"/>
    <property type="molecule type" value="Genomic_DNA"/>
</dbReference>
<dbReference type="Gene3D" id="3.30.70.260">
    <property type="match status" value="2"/>
</dbReference>
<dbReference type="AlphaFoldDB" id="A0A1R4KCK3"/>
<keyword evidence="3" id="KW-1185">Reference proteome</keyword>
<name>A0A1R4KCK3_9ACTN</name>
<protein>
    <submittedName>
        <fullName evidence="2">Glycine cleavage system transcriptional antiactivator GcvR</fullName>
    </submittedName>
</protein>
<dbReference type="InterPro" id="IPR045865">
    <property type="entry name" value="ACT-like_dom_sf"/>
</dbReference>
<feature type="domain" description="ACT" evidence="1">
    <location>
        <begin position="88"/>
        <end position="169"/>
    </location>
</feature>
<dbReference type="InterPro" id="IPR016867">
    <property type="entry name" value="GcvR"/>
</dbReference>
<evidence type="ECO:0000259" key="1">
    <source>
        <dbReference type="PROSITE" id="PS51671"/>
    </source>
</evidence>